<dbReference type="PRINTS" id="PR00237">
    <property type="entry name" value="GPCRRHODOPSN"/>
</dbReference>
<evidence type="ECO:0000313" key="15">
    <source>
        <dbReference type="EMBL" id="KAG8449767.1"/>
    </source>
</evidence>
<keyword evidence="7 12" id="KW-0297">G-protein coupled receptor</keyword>
<evidence type="ECO:0000256" key="2">
    <source>
        <dbReference type="ARBA" id="ARBA00022475"/>
    </source>
</evidence>
<dbReference type="Gene3D" id="1.20.1070.10">
    <property type="entry name" value="Rhodopsin 7-helix transmembrane proteins"/>
    <property type="match status" value="1"/>
</dbReference>
<feature type="domain" description="G-protein coupled receptors family 1 profile" evidence="14">
    <location>
        <begin position="41"/>
        <end position="290"/>
    </location>
</feature>
<evidence type="ECO:0000313" key="16">
    <source>
        <dbReference type="Proteomes" id="UP000812440"/>
    </source>
</evidence>
<dbReference type="CDD" id="cd13954">
    <property type="entry name" value="7tmA_OR"/>
    <property type="match status" value="1"/>
</dbReference>
<organism evidence="15 16">
    <name type="scientific">Hymenochirus boettgeri</name>
    <name type="common">Congo dwarf clawed frog</name>
    <dbReference type="NCBI Taxonomy" id="247094"/>
    <lineage>
        <taxon>Eukaryota</taxon>
        <taxon>Metazoa</taxon>
        <taxon>Chordata</taxon>
        <taxon>Craniata</taxon>
        <taxon>Vertebrata</taxon>
        <taxon>Euteleostomi</taxon>
        <taxon>Amphibia</taxon>
        <taxon>Batrachia</taxon>
        <taxon>Anura</taxon>
        <taxon>Pipoidea</taxon>
        <taxon>Pipidae</taxon>
        <taxon>Pipinae</taxon>
        <taxon>Hymenochirus</taxon>
    </lineage>
</organism>
<accession>A0A8T2K325</accession>
<evidence type="ECO:0000256" key="1">
    <source>
        <dbReference type="ARBA" id="ARBA00004651"/>
    </source>
</evidence>
<dbReference type="InterPro" id="IPR017452">
    <property type="entry name" value="GPCR_Rhodpsn_7TM"/>
</dbReference>
<evidence type="ECO:0000256" key="3">
    <source>
        <dbReference type="ARBA" id="ARBA00022606"/>
    </source>
</evidence>
<dbReference type="Pfam" id="PF13853">
    <property type="entry name" value="7tm_4"/>
    <property type="match status" value="1"/>
</dbReference>
<keyword evidence="16" id="KW-1185">Reference proteome</keyword>
<evidence type="ECO:0000256" key="11">
    <source>
        <dbReference type="ARBA" id="ARBA00023224"/>
    </source>
</evidence>
<sequence>MKTNNQNNSNGFVLLGFSEYPLLQIPLFCIFLLIYLLSLQGNFLILIVTYHASLLHIPMYFFLCNLSFIDILTSSISQPKLLCMLLIGPYTISFNECILQLYFFLSLVCAEFVLLTIMAYDRYVAICNPLRYLILMNRRVCVLLVITCWIFGFAEPLSYTLLTSKLQFCRSHTIDHYFCDPSILLKLSYTDTSFLEIMTFILGSLVGIPAFTIIVASYAYIISTVLNIPSSVGRKKAFSTCSSHLIVIILYYGGTLITYMRPSSQYATSLSKPFSILYTALIPSVNPFIYTLRNEDFKQYLVKIAKNN</sequence>
<dbReference type="PROSITE" id="PS50262">
    <property type="entry name" value="G_PROTEIN_RECEP_F1_2"/>
    <property type="match status" value="1"/>
</dbReference>
<dbReference type="Proteomes" id="UP000812440">
    <property type="component" value="Chromosome 8_10"/>
</dbReference>
<feature type="transmembrane region" description="Helical" evidence="13">
    <location>
        <begin position="43"/>
        <end position="64"/>
    </location>
</feature>
<feature type="transmembrane region" description="Helical" evidence="13">
    <location>
        <begin position="242"/>
        <end position="261"/>
    </location>
</feature>
<keyword evidence="5 13" id="KW-0552">Olfaction</keyword>
<feature type="transmembrane region" description="Helical" evidence="13">
    <location>
        <begin position="140"/>
        <end position="162"/>
    </location>
</feature>
<dbReference type="FunFam" id="1.20.1070.10:FF:000010">
    <property type="entry name" value="Olfactory receptor"/>
    <property type="match status" value="1"/>
</dbReference>
<protein>
    <recommendedName>
        <fullName evidence="13">Olfactory receptor</fullName>
    </recommendedName>
</protein>
<dbReference type="PRINTS" id="PR00245">
    <property type="entry name" value="OLFACTORYR"/>
</dbReference>
<evidence type="ECO:0000256" key="12">
    <source>
        <dbReference type="RuleBase" id="RU000688"/>
    </source>
</evidence>
<dbReference type="InterPro" id="IPR000276">
    <property type="entry name" value="GPCR_Rhodpsn"/>
</dbReference>
<evidence type="ECO:0000259" key="14">
    <source>
        <dbReference type="PROSITE" id="PS50262"/>
    </source>
</evidence>
<proteinExistence type="inferred from homology"/>
<keyword evidence="3 13" id="KW-0716">Sensory transduction</keyword>
<keyword evidence="9 12" id="KW-0675">Receptor</keyword>
<evidence type="ECO:0000256" key="10">
    <source>
        <dbReference type="ARBA" id="ARBA00023180"/>
    </source>
</evidence>
<evidence type="ECO:0000256" key="8">
    <source>
        <dbReference type="ARBA" id="ARBA00023136"/>
    </source>
</evidence>
<evidence type="ECO:0000256" key="5">
    <source>
        <dbReference type="ARBA" id="ARBA00022725"/>
    </source>
</evidence>
<keyword evidence="11 12" id="KW-0807">Transducer</keyword>
<keyword evidence="4 12" id="KW-0812">Transmembrane</keyword>
<dbReference type="GO" id="GO:0004930">
    <property type="term" value="F:G protein-coupled receptor activity"/>
    <property type="evidence" value="ECO:0007669"/>
    <property type="project" value="UniProtKB-KW"/>
</dbReference>
<dbReference type="InterPro" id="IPR000725">
    <property type="entry name" value="Olfact_rcpt"/>
</dbReference>
<feature type="transmembrane region" description="Helical" evidence="13">
    <location>
        <begin position="12"/>
        <end position="37"/>
    </location>
</feature>
<feature type="transmembrane region" description="Helical" evidence="13">
    <location>
        <begin position="98"/>
        <end position="120"/>
    </location>
</feature>
<comment type="caution">
    <text evidence="15">The sequence shown here is derived from an EMBL/GenBank/DDBJ whole genome shotgun (WGS) entry which is preliminary data.</text>
</comment>
<evidence type="ECO:0000256" key="9">
    <source>
        <dbReference type="ARBA" id="ARBA00023170"/>
    </source>
</evidence>
<evidence type="ECO:0000256" key="4">
    <source>
        <dbReference type="ARBA" id="ARBA00022692"/>
    </source>
</evidence>
<name>A0A8T2K325_9PIPI</name>
<dbReference type="InterPro" id="IPR050516">
    <property type="entry name" value="Olfactory_GPCR"/>
</dbReference>
<keyword evidence="2 13" id="KW-1003">Cell membrane</keyword>
<keyword evidence="10" id="KW-0325">Glycoprotein</keyword>
<gene>
    <name evidence="15" type="ORF">GDO86_016427</name>
</gene>
<dbReference type="EMBL" id="JAACNH010000003">
    <property type="protein sequence ID" value="KAG8449767.1"/>
    <property type="molecule type" value="Genomic_DNA"/>
</dbReference>
<evidence type="ECO:0000256" key="13">
    <source>
        <dbReference type="RuleBase" id="RU363047"/>
    </source>
</evidence>
<keyword evidence="6 13" id="KW-1133">Transmembrane helix</keyword>
<reference evidence="15" key="1">
    <citation type="thesis" date="2020" institute="ProQuest LLC" country="789 East Eisenhower Parkway, Ann Arbor, MI, USA">
        <title>Comparative Genomics and Chromosome Evolution.</title>
        <authorList>
            <person name="Mudd A.B."/>
        </authorList>
    </citation>
    <scope>NUCLEOTIDE SEQUENCE</scope>
    <source>
        <strain evidence="15">Female2</strain>
        <tissue evidence="15">Blood</tissue>
    </source>
</reference>
<comment type="subcellular location">
    <subcellularLocation>
        <location evidence="1 13">Cell membrane</location>
        <topology evidence="1 13">Multi-pass membrane protein</topology>
    </subcellularLocation>
</comment>
<dbReference type="PANTHER" id="PTHR26452">
    <property type="entry name" value="OLFACTORY RECEPTOR"/>
    <property type="match status" value="1"/>
</dbReference>
<evidence type="ECO:0000256" key="6">
    <source>
        <dbReference type="ARBA" id="ARBA00022989"/>
    </source>
</evidence>
<evidence type="ECO:0000256" key="7">
    <source>
        <dbReference type="ARBA" id="ARBA00023040"/>
    </source>
</evidence>
<feature type="transmembrane region" description="Helical" evidence="13">
    <location>
        <begin position="273"/>
        <end position="292"/>
    </location>
</feature>
<feature type="transmembrane region" description="Helical" evidence="13">
    <location>
        <begin position="197"/>
        <end position="221"/>
    </location>
</feature>
<dbReference type="AlphaFoldDB" id="A0A8T2K325"/>
<keyword evidence="8 13" id="KW-0472">Membrane</keyword>
<dbReference type="GO" id="GO:0004984">
    <property type="term" value="F:olfactory receptor activity"/>
    <property type="evidence" value="ECO:0007669"/>
    <property type="project" value="InterPro"/>
</dbReference>
<dbReference type="GO" id="GO:0005886">
    <property type="term" value="C:plasma membrane"/>
    <property type="evidence" value="ECO:0007669"/>
    <property type="project" value="UniProtKB-SubCell"/>
</dbReference>
<dbReference type="OrthoDB" id="5967130at2759"/>
<dbReference type="SUPFAM" id="SSF81321">
    <property type="entry name" value="Family A G protein-coupled receptor-like"/>
    <property type="match status" value="1"/>
</dbReference>
<comment type="similarity">
    <text evidence="12">Belongs to the G-protein coupled receptor 1 family.</text>
</comment>
<dbReference type="PROSITE" id="PS00237">
    <property type="entry name" value="G_PROTEIN_RECEP_F1_1"/>
    <property type="match status" value="1"/>
</dbReference>